<accession>A0A0F3Q8Q2</accession>
<dbReference type="Proteomes" id="UP000033722">
    <property type="component" value="Unassembled WGS sequence"/>
</dbReference>
<gene>
    <name evidence="1" type="ORF">APHCRT_0098</name>
</gene>
<evidence type="ECO:0000313" key="1">
    <source>
        <dbReference type="EMBL" id="KJV88546.1"/>
    </source>
</evidence>
<dbReference type="PATRIC" id="fig|1359157.3.peg.666"/>
<comment type="caution">
    <text evidence="1">The sequence shown here is derived from an EMBL/GenBank/DDBJ whole genome shotgun (WGS) entry which is preliminary data.</text>
</comment>
<sequence>MQGLWLFRYIGWVWQLYWKESRVPLFQPSCKIVLQQLSQML</sequence>
<reference evidence="1 2" key="1">
    <citation type="submission" date="2015-01" db="EMBL/GenBank/DDBJ databases">
        <title>Genome Sequencing of Rickettsiales.</title>
        <authorList>
            <person name="Daugherty S.C."/>
            <person name="Su Q."/>
            <person name="Abolude K."/>
            <person name="Beier-Sexton M."/>
            <person name="Carlyon J.A."/>
            <person name="Carter R."/>
            <person name="Day N.P."/>
            <person name="Dumler S.J."/>
            <person name="Dyachenko V."/>
            <person name="Godinez A."/>
            <person name="Kurtti T.J."/>
            <person name="Lichay M."/>
            <person name="Mullins K.E."/>
            <person name="Ott S."/>
            <person name="Pappas-Brown V."/>
            <person name="Paris D.H."/>
            <person name="Patel P."/>
            <person name="Richards A.L."/>
            <person name="Sadzewicz L."/>
            <person name="Sears K."/>
            <person name="Seidman D."/>
            <person name="Sengamalay N."/>
            <person name="Stenos J."/>
            <person name="Tallon L.J."/>
            <person name="Vincent G."/>
            <person name="Fraser C.M."/>
            <person name="Munderloh U."/>
            <person name="Dunning-Hotopp J.C."/>
        </authorList>
    </citation>
    <scope>NUCLEOTIDE SEQUENCE [LARGE SCALE GENOMIC DNA]</scope>
    <source>
        <strain evidence="1 2">CRT53-1</strain>
    </source>
</reference>
<name>A0A0F3Q8Q2_ANAPH</name>
<dbReference type="AlphaFoldDB" id="A0A0F3Q8Q2"/>
<evidence type="ECO:0000313" key="2">
    <source>
        <dbReference type="Proteomes" id="UP000033722"/>
    </source>
</evidence>
<proteinExistence type="predicted"/>
<dbReference type="EMBL" id="LAOD01000002">
    <property type="protein sequence ID" value="KJV88546.1"/>
    <property type="molecule type" value="Genomic_DNA"/>
</dbReference>
<organism evidence="1 2">
    <name type="scientific">Anaplasma phagocytophilum str. CRT53-1</name>
    <dbReference type="NCBI Taxonomy" id="1359157"/>
    <lineage>
        <taxon>Bacteria</taxon>
        <taxon>Pseudomonadati</taxon>
        <taxon>Pseudomonadota</taxon>
        <taxon>Alphaproteobacteria</taxon>
        <taxon>Rickettsiales</taxon>
        <taxon>Anaplasmataceae</taxon>
        <taxon>Anaplasma</taxon>
        <taxon>phagocytophilum group</taxon>
    </lineage>
</organism>
<protein>
    <submittedName>
        <fullName evidence="1">Uncharacterized protein</fullName>
    </submittedName>
</protein>